<accession>A0A0G4IFL5</accession>
<dbReference type="InterPro" id="IPR050117">
    <property type="entry name" value="MAPK"/>
</dbReference>
<dbReference type="EMBL" id="CDMZ01005931">
    <property type="protein sequence ID" value="CEM56008.1"/>
    <property type="molecule type" value="Genomic_DNA"/>
</dbReference>
<feature type="domain" description="Protein kinase" evidence="3">
    <location>
        <begin position="1"/>
        <end position="272"/>
    </location>
</feature>
<proteinExistence type="predicted"/>
<evidence type="ECO:0000259" key="3">
    <source>
        <dbReference type="PROSITE" id="PS50011"/>
    </source>
</evidence>
<evidence type="ECO:0000256" key="1">
    <source>
        <dbReference type="ARBA" id="ARBA00022741"/>
    </source>
</evidence>
<dbReference type="SUPFAM" id="SSF56112">
    <property type="entry name" value="Protein kinase-like (PK-like)"/>
    <property type="match status" value="1"/>
</dbReference>
<gene>
    <name evidence="4" type="ORF">Cvel_2487</name>
</gene>
<dbReference type="Pfam" id="PF00069">
    <property type="entry name" value="Pkinase"/>
    <property type="match status" value="1"/>
</dbReference>
<evidence type="ECO:0000256" key="2">
    <source>
        <dbReference type="ARBA" id="ARBA00022840"/>
    </source>
</evidence>
<dbReference type="PANTHER" id="PTHR24055">
    <property type="entry name" value="MITOGEN-ACTIVATED PROTEIN KINASE"/>
    <property type="match status" value="1"/>
</dbReference>
<dbReference type="VEuPathDB" id="CryptoDB:Cvel_2487"/>
<keyword evidence="1" id="KW-0547">Nucleotide-binding</keyword>
<evidence type="ECO:0000313" key="4">
    <source>
        <dbReference type="EMBL" id="CEM56008.1"/>
    </source>
</evidence>
<sequence length="347" mass="39347">MLYCHESHNFATVVKSLGCIVTGAYELPVNQDSRLPLTNSNAPDFKQLTVWEVMEDGGPDLFKYIHRHDRLPPDVQPLRLTEKRWVLYCIAHALEGLHALGLVYRDLKPNNVVRDANGKVLLIELGMVRAVDRMGRHGVTGEATDVPTDCENVANGQYKSPELWRGEEDAQGPWIDSWALGCVVYELYTGNPFLGNGTETALADRLRGGGNKPQMLRAELRKAHPELDRVDNPSKASTPTALSLLADLLAGLMHEDPKERWTASQMLDHPFVKDLKHTLPKFVPNLNRRPSREVFFFDRLDPEKKVSLPEKTSKDYKRLLHQHPLWVLFDALNWSIEGVKPKTTPRR</sequence>
<dbReference type="SMART" id="SM00220">
    <property type="entry name" value="S_TKc"/>
    <property type="match status" value="1"/>
</dbReference>
<organism evidence="4">
    <name type="scientific">Chromera velia CCMP2878</name>
    <dbReference type="NCBI Taxonomy" id="1169474"/>
    <lineage>
        <taxon>Eukaryota</taxon>
        <taxon>Sar</taxon>
        <taxon>Alveolata</taxon>
        <taxon>Colpodellida</taxon>
        <taxon>Chromeraceae</taxon>
        <taxon>Chromera</taxon>
    </lineage>
</organism>
<keyword evidence="2" id="KW-0067">ATP-binding</keyword>
<dbReference type="Gene3D" id="1.10.510.10">
    <property type="entry name" value="Transferase(Phosphotransferase) domain 1"/>
    <property type="match status" value="1"/>
</dbReference>
<protein>
    <recommendedName>
        <fullName evidence="3">Protein kinase domain-containing protein</fullName>
    </recommendedName>
</protein>
<dbReference type="PhylomeDB" id="A0A0G4IFL5"/>
<dbReference type="PROSITE" id="PS50011">
    <property type="entry name" value="PROTEIN_KINASE_DOM"/>
    <property type="match status" value="1"/>
</dbReference>
<dbReference type="AlphaFoldDB" id="A0A0G4IFL5"/>
<reference evidence="4" key="1">
    <citation type="submission" date="2014-11" db="EMBL/GenBank/DDBJ databases">
        <authorList>
            <person name="Otto D Thomas"/>
            <person name="Naeem Raeece"/>
        </authorList>
    </citation>
    <scope>NUCLEOTIDE SEQUENCE</scope>
</reference>
<name>A0A0G4IFL5_9ALVE</name>
<dbReference type="InterPro" id="IPR000719">
    <property type="entry name" value="Prot_kinase_dom"/>
</dbReference>
<dbReference type="GO" id="GO:0005524">
    <property type="term" value="F:ATP binding"/>
    <property type="evidence" value="ECO:0007669"/>
    <property type="project" value="UniProtKB-KW"/>
</dbReference>
<dbReference type="GO" id="GO:0004672">
    <property type="term" value="F:protein kinase activity"/>
    <property type="evidence" value="ECO:0007669"/>
    <property type="project" value="InterPro"/>
</dbReference>
<dbReference type="InterPro" id="IPR011009">
    <property type="entry name" value="Kinase-like_dom_sf"/>
</dbReference>